<dbReference type="InterPro" id="IPR029066">
    <property type="entry name" value="PLP-binding_barrel"/>
</dbReference>
<dbReference type="PANTHER" id="PTHR10146">
    <property type="entry name" value="PROLINE SYNTHETASE CO-TRANSCRIBED BACTERIAL HOMOLOG PROTEIN"/>
    <property type="match status" value="1"/>
</dbReference>
<evidence type="ECO:0000259" key="4">
    <source>
        <dbReference type="Pfam" id="PF01168"/>
    </source>
</evidence>
<dbReference type="NCBIfam" id="TIGR00044">
    <property type="entry name" value="YggS family pyridoxal phosphate-dependent enzyme"/>
    <property type="match status" value="1"/>
</dbReference>
<sequence length="533" mass="58833">MEALRASGQAIHSRAVWMESLLQKDSHFSATHSGTKKIFKEIMLSSLCHGSVPQNTKETDSSITSQFLVDDFGALWKKIQSLQNERVDIVLGHTGLELFADLLLADALLALRGPIPQATKERAEELQGRVESVRSRIAQACQAVSETNEPRLLAVSKLHPPSDLMAVYERTGQRHFGENYVQELVEKAAVLPEDIQWHFIGGLQSNKAKVLAAVPNLYAVESVDSEKLAQGLEKALAKAENESRRTEPLYVYVQVNTSGEEGKSGVPAMTCPWSTGQEKPKLLQLVETILLRCPHLRLQGFMTIGALTNSQTASNTHENPDFKCLSLSRTYIMDALRSDAEFQDALSQTRWWSPSGQVTDVYRLASETEFGLSMGMSADLEAAVALGSTQVRIGSDCFGRRTSNHEAGEVRAVEMSAFADRPVVREVVFHPKNMPWFVYLQKAGLVLFQGDLWPSDTAFSHALGPLYGTMNLAVLRTCASEVCVGLKPGQADDLANQDAAWRTNCCWAEPHVMIRHFLEGSLLVNHFLEPAVL</sequence>
<dbReference type="SUPFAM" id="SSF111321">
    <property type="entry name" value="AF1104-like"/>
    <property type="match status" value="1"/>
</dbReference>
<comment type="cofactor">
    <cofactor evidence="1">
        <name>Ni(2+)</name>
        <dbReference type="ChEBI" id="CHEBI:49786"/>
    </cofactor>
</comment>
<gene>
    <name evidence="6" type="ORF">MNAN1_001533</name>
</gene>
<proteinExistence type="inferred from homology"/>
<keyword evidence="7" id="KW-1185">Reference proteome</keyword>
<dbReference type="Pfam" id="PF01168">
    <property type="entry name" value="Ala_racemase_N"/>
    <property type="match status" value="1"/>
</dbReference>
<dbReference type="Pfam" id="PF01937">
    <property type="entry name" value="ARMT1-like_dom"/>
    <property type="match status" value="1"/>
</dbReference>
<comment type="function">
    <text evidence="3">Pyridoxal 5'-phosphate (PLP)-binding protein, which may be involved in intracellular homeostatic regulation of pyridoxal 5'-phosphate (PLP), the active form of vitamin B6.</text>
</comment>
<dbReference type="PROSITE" id="PS01211">
    <property type="entry name" value="UPF0001"/>
    <property type="match status" value="1"/>
</dbReference>
<dbReference type="InterPro" id="IPR002791">
    <property type="entry name" value="ARMT1-like_metal-bd"/>
</dbReference>
<dbReference type="SUPFAM" id="SSF51419">
    <property type="entry name" value="PLP-binding barrel"/>
    <property type="match status" value="1"/>
</dbReference>
<dbReference type="HAMAP" id="MF_02087">
    <property type="entry name" value="PLP_homeostasis"/>
    <property type="match status" value="1"/>
</dbReference>
<protein>
    <recommendedName>
        <fullName evidence="3">Pyridoxal phosphate homeostasis protein</fullName>
        <shortName evidence="3">PLP homeostasis protein</shortName>
    </recommendedName>
</protein>
<accession>A0AAF0EIM1</accession>
<dbReference type="InterPro" id="IPR011078">
    <property type="entry name" value="PyrdxlP_homeostasis"/>
</dbReference>
<feature type="domain" description="Damage-control phosphatase ARMT1-like metal-binding" evidence="5">
    <location>
        <begin position="56"/>
        <end position="112"/>
    </location>
</feature>
<evidence type="ECO:0000256" key="2">
    <source>
        <dbReference type="ARBA" id="ARBA00022898"/>
    </source>
</evidence>
<dbReference type="Gene3D" id="3.20.20.10">
    <property type="entry name" value="Alanine racemase"/>
    <property type="match status" value="1"/>
</dbReference>
<feature type="domain" description="Alanine racemase N-terminal" evidence="4">
    <location>
        <begin position="133"/>
        <end position="317"/>
    </location>
</feature>
<evidence type="ECO:0000313" key="6">
    <source>
        <dbReference type="EMBL" id="WFD26550.1"/>
    </source>
</evidence>
<keyword evidence="2 3" id="KW-0663">Pyridoxal phosphate</keyword>
<reference evidence="6" key="1">
    <citation type="submission" date="2023-03" db="EMBL/GenBank/DDBJ databases">
        <title>Mating type loci evolution in Malassezia.</title>
        <authorList>
            <person name="Coelho M.A."/>
        </authorList>
    </citation>
    <scope>NUCLEOTIDE SEQUENCE</scope>
    <source>
        <strain evidence="6">CBS 9557</strain>
    </source>
</reference>
<dbReference type="GO" id="GO:0030170">
    <property type="term" value="F:pyridoxal phosphate binding"/>
    <property type="evidence" value="ECO:0007669"/>
    <property type="project" value="UniProtKB-UniRule"/>
</dbReference>
<dbReference type="Proteomes" id="UP001213623">
    <property type="component" value="Chromosome 3"/>
</dbReference>
<dbReference type="CDD" id="cd06822">
    <property type="entry name" value="PLPDE_III_YBL036c_euk"/>
    <property type="match status" value="1"/>
</dbReference>
<dbReference type="InterPro" id="IPR036075">
    <property type="entry name" value="ARMT-1-like_metal-bd_sf"/>
</dbReference>
<evidence type="ECO:0000259" key="5">
    <source>
        <dbReference type="Pfam" id="PF01937"/>
    </source>
</evidence>
<evidence type="ECO:0000313" key="7">
    <source>
        <dbReference type="Proteomes" id="UP001213623"/>
    </source>
</evidence>
<name>A0AAF0EIM1_9BASI</name>
<dbReference type="EMBL" id="CP119894">
    <property type="protein sequence ID" value="WFD26550.1"/>
    <property type="molecule type" value="Genomic_DNA"/>
</dbReference>
<dbReference type="AlphaFoldDB" id="A0AAF0EIM1"/>
<organism evidence="6 7">
    <name type="scientific">Malassezia nana</name>
    <dbReference type="NCBI Taxonomy" id="180528"/>
    <lineage>
        <taxon>Eukaryota</taxon>
        <taxon>Fungi</taxon>
        <taxon>Dikarya</taxon>
        <taxon>Basidiomycota</taxon>
        <taxon>Ustilaginomycotina</taxon>
        <taxon>Malasseziomycetes</taxon>
        <taxon>Malasseziales</taxon>
        <taxon>Malasseziaceae</taxon>
        <taxon>Malassezia</taxon>
    </lineage>
</organism>
<evidence type="ECO:0000256" key="1">
    <source>
        <dbReference type="ARBA" id="ARBA00001967"/>
    </source>
</evidence>
<feature type="modified residue" description="N6-(pyridoxal phosphate)lysine" evidence="3">
    <location>
        <position position="157"/>
    </location>
</feature>
<dbReference type="PANTHER" id="PTHR10146:SF14">
    <property type="entry name" value="PYRIDOXAL PHOSPHATE HOMEOSTASIS PROTEIN"/>
    <property type="match status" value="1"/>
</dbReference>
<dbReference type="InterPro" id="IPR001608">
    <property type="entry name" value="Ala_racemase_N"/>
</dbReference>
<comment type="similarity">
    <text evidence="3">Belongs to the pyridoxal phosphate-binding protein YggS/PROSC family.</text>
</comment>
<evidence type="ECO:0000256" key="3">
    <source>
        <dbReference type="HAMAP-Rule" id="MF_03225"/>
    </source>
</evidence>